<proteinExistence type="predicted"/>
<feature type="signal peptide" evidence="1">
    <location>
        <begin position="1"/>
        <end position="19"/>
    </location>
</feature>
<accession>A0A7W9WRU2</accession>
<organism evidence="2 3">
    <name type="scientific">Paraburkholderia bannensis</name>
    <dbReference type="NCBI Taxonomy" id="765414"/>
    <lineage>
        <taxon>Bacteria</taxon>
        <taxon>Pseudomonadati</taxon>
        <taxon>Pseudomonadota</taxon>
        <taxon>Betaproteobacteria</taxon>
        <taxon>Burkholderiales</taxon>
        <taxon>Burkholderiaceae</taxon>
        <taxon>Paraburkholderia</taxon>
    </lineage>
</organism>
<protein>
    <submittedName>
        <fullName evidence="2">Uncharacterized protein</fullName>
    </submittedName>
</protein>
<dbReference type="RefSeq" id="WP_183723753.1">
    <property type="nucleotide sequence ID" value="NZ_JACHBW010000004.1"/>
</dbReference>
<comment type="caution">
    <text evidence="2">The sequence shown here is derived from an EMBL/GenBank/DDBJ whole genome shotgun (WGS) entry which is preliminary data.</text>
</comment>
<keyword evidence="3" id="KW-1185">Reference proteome</keyword>
<dbReference type="EMBL" id="JACHBW010000004">
    <property type="protein sequence ID" value="MBB6101849.1"/>
    <property type="molecule type" value="Genomic_DNA"/>
</dbReference>
<dbReference type="Proteomes" id="UP000571554">
    <property type="component" value="Unassembled WGS sequence"/>
</dbReference>
<evidence type="ECO:0000256" key="1">
    <source>
        <dbReference type="SAM" id="SignalP"/>
    </source>
</evidence>
<keyword evidence="1" id="KW-0732">Signal</keyword>
<name>A0A7W9WRU2_9BURK</name>
<dbReference type="AlphaFoldDB" id="A0A7W9WRU2"/>
<evidence type="ECO:0000313" key="2">
    <source>
        <dbReference type="EMBL" id="MBB6101849.1"/>
    </source>
</evidence>
<gene>
    <name evidence="2" type="ORF">F4827_001697</name>
</gene>
<reference evidence="2 3" key="1">
    <citation type="submission" date="2020-08" db="EMBL/GenBank/DDBJ databases">
        <title>Above-ground endophytic microbial communities from plants in different locations in the United States.</title>
        <authorList>
            <person name="Frank C."/>
        </authorList>
    </citation>
    <scope>NUCLEOTIDE SEQUENCE [LARGE SCALE GENOMIC DNA]</scope>
    <source>
        <strain evidence="2 3">WP4_2_2</strain>
    </source>
</reference>
<evidence type="ECO:0000313" key="3">
    <source>
        <dbReference type="Proteomes" id="UP000571554"/>
    </source>
</evidence>
<sequence length="473" mass="47772">MKRILAAIALLLVSLTTSAQFTPGTILGAAQLNNQFSLYVPIAGGTLTGPLTVPSLVVSGSATFTSPNLGTPSSAVLTNATGLPLTTGVTGVLPAANLPIGTSGAALPLLNTGVTWSSNQAVSNAYPGLSTSTDYFRSVIGGFPISDQYAGVGYQINGVVGAVTSPSGSVTGAHIFDSGVSGYAQTSNTLRDAVGLYGESGILASGASAYGLNTEAINCENHSTTNCGYGKGLNVGQLWSIEADVSLYKVGTAQPTGNVAGVASIVYAETQPTGQFNAFYVGQNKNITGTQPWKTGLTVDDGSASTAAIIVGASAAYTSSALASMPMYFMTYNASGTQMPVSVYADTSQNLHASANNIIVDGNANPALGVHNTTTGTTWYLISNGSGNLQFYNGAASPLSVAAASVSANVPLQLSPTTFSALPTCASGTRGMHAFITDASAAITTWHQQVTAGGGSNTAYIACNGSGWYAFDY</sequence>
<feature type="chain" id="PRO_5031506962" evidence="1">
    <location>
        <begin position="20"/>
        <end position="473"/>
    </location>
</feature>